<proteinExistence type="predicted"/>
<sequence length="110" mass="12451">MAPKTGAQGIITPSLPSGVATGEAKELFSCSLEPKRCIRSIPKEPDGKRFRGRKQQSEPIQINSELVGSLLWVRLPEEKQTEIVFLLLKPVPMRQFYLYTMRERDQSTSC</sequence>
<dbReference type="Proteomes" id="UP000499080">
    <property type="component" value="Unassembled WGS sequence"/>
</dbReference>
<organism evidence="1 2">
    <name type="scientific">Araneus ventricosus</name>
    <name type="common">Orbweaver spider</name>
    <name type="synonym">Epeira ventricosa</name>
    <dbReference type="NCBI Taxonomy" id="182803"/>
    <lineage>
        <taxon>Eukaryota</taxon>
        <taxon>Metazoa</taxon>
        <taxon>Ecdysozoa</taxon>
        <taxon>Arthropoda</taxon>
        <taxon>Chelicerata</taxon>
        <taxon>Arachnida</taxon>
        <taxon>Araneae</taxon>
        <taxon>Araneomorphae</taxon>
        <taxon>Entelegynae</taxon>
        <taxon>Araneoidea</taxon>
        <taxon>Araneidae</taxon>
        <taxon>Araneus</taxon>
    </lineage>
</organism>
<accession>A0A4Y2M2L4</accession>
<reference evidence="1 2" key="1">
    <citation type="journal article" date="2019" name="Sci. Rep.">
        <title>Orb-weaving spider Araneus ventricosus genome elucidates the spidroin gene catalogue.</title>
        <authorList>
            <person name="Kono N."/>
            <person name="Nakamura H."/>
            <person name="Ohtoshi R."/>
            <person name="Moran D.A.P."/>
            <person name="Shinohara A."/>
            <person name="Yoshida Y."/>
            <person name="Fujiwara M."/>
            <person name="Mori M."/>
            <person name="Tomita M."/>
            <person name="Arakawa K."/>
        </authorList>
    </citation>
    <scope>NUCLEOTIDE SEQUENCE [LARGE SCALE GENOMIC DNA]</scope>
</reference>
<dbReference type="EMBL" id="BGPR01006716">
    <property type="protein sequence ID" value="GBN21288.1"/>
    <property type="molecule type" value="Genomic_DNA"/>
</dbReference>
<keyword evidence="2" id="KW-1185">Reference proteome</keyword>
<name>A0A4Y2M2L4_ARAVE</name>
<comment type="caution">
    <text evidence="1">The sequence shown here is derived from an EMBL/GenBank/DDBJ whole genome shotgun (WGS) entry which is preliminary data.</text>
</comment>
<gene>
    <name evidence="1" type="ORF">AVEN_4153_1</name>
</gene>
<dbReference type="AlphaFoldDB" id="A0A4Y2M2L4"/>
<evidence type="ECO:0000313" key="2">
    <source>
        <dbReference type="Proteomes" id="UP000499080"/>
    </source>
</evidence>
<evidence type="ECO:0000313" key="1">
    <source>
        <dbReference type="EMBL" id="GBN21288.1"/>
    </source>
</evidence>
<protein>
    <submittedName>
        <fullName evidence="1">Uncharacterized protein</fullName>
    </submittedName>
</protein>